<proteinExistence type="predicted"/>
<dbReference type="InParanoid" id="S2JZY3"/>
<dbReference type="EMBL" id="KE124013">
    <property type="protein sequence ID" value="EPB85395.1"/>
    <property type="molecule type" value="Genomic_DNA"/>
</dbReference>
<accession>S2JZY3</accession>
<organism evidence="1 2">
    <name type="scientific">Mucor circinelloides f. circinelloides (strain 1006PhL)</name>
    <name type="common">Mucormycosis agent</name>
    <name type="synonym">Calyptromyces circinelloides</name>
    <dbReference type="NCBI Taxonomy" id="1220926"/>
    <lineage>
        <taxon>Eukaryota</taxon>
        <taxon>Fungi</taxon>
        <taxon>Fungi incertae sedis</taxon>
        <taxon>Mucoromycota</taxon>
        <taxon>Mucoromycotina</taxon>
        <taxon>Mucoromycetes</taxon>
        <taxon>Mucorales</taxon>
        <taxon>Mucorineae</taxon>
        <taxon>Mucoraceae</taxon>
        <taxon>Mucor</taxon>
    </lineage>
</organism>
<name>S2JZY3_MUCC1</name>
<sequence length="51" mass="5956">MTKQLKMIGLYRGDAHVQYTKRNWLNCLEPLNKESCCKKRLDASRITKSQG</sequence>
<keyword evidence="2" id="KW-1185">Reference proteome</keyword>
<dbReference type="Proteomes" id="UP000014254">
    <property type="component" value="Unassembled WGS sequence"/>
</dbReference>
<evidence type="ECO:0000313" key="1">
    <source>
        <dbReference type="EMBL" id="EPB85395.1"/>
    </source>
</evidence>
<evidence type="ECO:0000313" key="2">
    <source>
        <dbReference type="Proteomes" id="UP000014254"/>
    </source>
</evidence>
<dbReference type="AlphaFoldDB" id="S2JZY3"/>
<reference evidence="2" key="1">
    <citation type="submission" date="2013-05" db="EMBL/GenBank/DDBJ databases">
        <title>The Genome sequence of Mucor circinelloides f. circinelloides 1006PhL.</title>
        <authorList>
            <consortium name="The Broad Institute Genomics Platform"/>
            <person name="Cuomo C."/>
            <person name="Earl A."/>
            <person name="Findley K."/>
            <person name="Lee S.C."/>
            <person name="Walker B."/>
            <person name="Young S."/>
            <person name="Zeng Q."/>
            <person name="Gargeya S."/>
            <person name="Fitzgerald M."/>
            <person name="Haas B."/>
            <person name="Abouelleil A."/>
            <person name="Allen A.W."/>
            <person name="Alvarado L."/>
            <person name="Arachchi H.M."/>
            <person name="Berlin A.M."/>
            <person name="Chapman S.B."/>
            <person name="Gainer-Dewar J."/>
            <person name="Goldberg J."/>
            <person name="Griggs A."/>
            <person name="Gujja S."/>
            <person name="Hansen M."/>
            <person name="Howarth C."/>
            <person name="Imamovic A."/>
            <person name="Ireland A."/>
            <person name="Larimer J."/>
            <person name="McCowan C."/>
            <person name="Murphy C."/>
            <person name="Pearson M."/>
            <person name="Poon T.W."/>
            <person name="Priest M."/>
            <person name="Roberts A."/>
            <person name="Saif S."/>
            <person name="Shea T."/>
            <person name="Sisk P."/>
            <person name="Sykes S."/>
            <person name="Wortman J."/>
            <person name="Nusbaum C."/>
            <person name="Birren B."/>
        </authorList>
    </citation>
    <scope>NUCLEOTIDE SEQUENCE [LARGE SCALE GENOMIC DNA]</scope>
    <source>
        <strain evidence="2">1006PhL</strain>
    </source>
</reference>
<dbReference type="VEuPathDB" id="FungiDB:HMPREF1544_07855"/>
<protein>
    <submittedName>
        <fullName evidence="1">Uncharacterized protein</fullName>
    </submittedName>
</protein>
<gene>
    <name evidence="1" type="ORF">HMPREF1544_07855</name>
</gene>